<dbReference type="Proteomes" id="UP000035199">
    <property type="component" value="Chromosome"/>
</dbReference>
<keyword evidence="2" id="KW-1185">Reference proteome</keyword>
<evidence type="ECO:0000313" key="2">
    <source>
        <dbReference type="Proteomes" id="UP000035199"/>
    </source>
</evidence>
<name>A0A0G3H3K5_9CORY</name>
<dbReference type="EMBL" id="CP011542">
    <property type="protein sequence ID" value="AKK05662.1"/>
    <property type="molecule type" value="Genomic_DNA"/>
</dbReference>
<dbReference type="AlphaFoldDB" id="A0A0G3H3K5"/>
<organism evidence="1 2">
    <name type="scientific">Corynebacterium mustelae</name>
    <dbReference type="NCBI Taxonomy" id="571915"/>
    <lineage>
        <taxon>Bacteria</taxon>
        <taxon>Bacillati</taxon>
        <taxon>Actinomycetota</taxon>
        <taxon>Actinomycetes</taxon>
        <taxon>Mycobacteriales</taxon>
        <taxon>Corynebacteriaceae</taxon>
        <taxon>Corynebacterium</taxon>
    </lineage>
</organism>
<dbReference type="KEGG" id="cmv:CMUST_06635"/>
<proteinExistence type="predicted"/>
<dbReference type="PATRIC" id="fig|571915.4.peg.1412"/>
<dbReference type="STRING" id="571915.CMUST_06635"/>
<reference evidence="2" key="2">
    <citation type="submission" date="2015-05" db="EMBL/GenBank/DDBJ databases">
        <title>Complete genome sequence of Corynebacterium mustelae DSM 45274, isolated from various tissues of a male ferret with lethal sepsis.</title>
        <authorList>
            <person name="Ruckert C."/>
            <person name="Albersmeier A."/>
            <person name="Winkler A."/>
            <person name="Tauch A."/>
        </authorList>
    </citation>
    <scope>NUCLEOTIDE SEQUENCE [LARGE SCALE GENOMIC DNA]</scope>
    <source>
        <strain evidence="2">DSM 45274</strain>
    </source>
</reference>
<accession>A0A0G3H3K5</accession>
<protein>
    <submittedName>
        <fullName evidence="1">Uncharacterized protein</fullName>
    </submittedName>
</protein>
<reference evidence="1 2" key="1">
    <citation type="journal article" date="2015" name="Genome Announc.">
        <title>Complete Genome Sequence of the Type Strain Corynebacterium mustelae DSM 45274, Isolated from Various Tissues of a Male Ferret with Lethal Sepsis.</title>
        <authorList>
            <person name="Ruckert C."/>
            <person name="Eimer J."/>
            <person name="Winkler A."/>
            <person name="Tauch A."/>
        </authorList>
    </citation>
    <scope>NUCLEOTIDE SEQUENCE [LARGE SCALE GENOMIC DNA]</scope>
    <source>
        <strain evidence="1 2">DSM 45274</strain>
    </source>
</reference>
<evidence type="ECO:0000313" key="1">
    <source>
        <dbReference type="EMBL" id="AKK05662.1"/>
    </source>
</evidence>
<gene>
    <name evidence="1" type="ORF">CMUST_06635</name>
</gene>
<sequence>MFFNNPIFSGRLLLPYAPYPCPRIEPKTTTHRKRGTVNGMTIQLKPALDVTTSAVVATGLIGGWLCARETGIRPLGGAVLAAAGAWAGRSWYAKGGVPLTAALSTAYVTAFGLSHPLAKKIGAWPAVLTVTAATAVAAAVLSDNRE</sequence>